<dbReference type="InterPro" id="IPR003593">
    <property type="entry name" value="AAA+_ATPase"/>
</dbReference>
<keyword evidence="3" id="KW-1185">Reference proteome</keyword>
<dbReference type="PANTHER" id="PTHR33295">
    <property type="entry name" value="ATPASE"/>
    <property type="match status" value="1"/>
</dbReference>
<reference evidence="2 3" key="1">
    <citation type="submission" date="2021-05" db="EMBL/GenBank/DDBJ databases">
        <title>A novel Methanospirillum isolate from a pyrite-forming mixed culture.</title>
        <authorList>
            <person name="Bunk B."/>
            <person name="Sproer C."/>
            <person name="Spring S."/>
            <person name="Pester M."/>
        </authorList>
    </citation>
    <scope>NUCLEOTIDE SEQUENCE [LARGE SCALE GENOMIC DNA]</scope>
    <source>
        <strain evidence="2 3">J.3.6.1-F.2.7.3</strain>
    </source>
</reference>
<protein>
    <submittedName>
        <fullName evidence="2">ATP-binding protein</fullName>
    </submittedName>
</protein>
<gene>
    <name evidence="2" type="ORF">KHC33_08100</name>
</gene>
<dbReference type="Gene3D" id="3.40.50.300">
    <property type="entry name" value="P-loop containing nucleotide triphosphate hydrolases"/>
    <property type="match status" value="1"/>
</dbReference>
<organism evidence="2 3">
    <name type="scientific">Methanospirillum purgamenti</name>
    <dbReference type="NCBI Taxonomy" id="2834276"/>
    <lineage>
        <taxon>Archaea</taxon>
        <taxon>Methanobacteriati</taxon>
        <taxon>Methanobacteriota</taxon>
        <taxon>Stenosarchaea group</taxon>
        <taxon>Methanomicrobia</taxon>
        <taxon>Methanomicrobiales</taxon>
        <taxon>Methanospirillaceae</taxon>
        <taxon>Methanospirillum</taxon>
    </lineage>
</organism>
<dbReference type="InterPro" id="IPR041682">
    <property type="entry name" value="AAA_14"/>
</dbReference>
<dbReference type="SUPFAM" id="SSF52540">
    <property type="entry name" value="P-loop containing nucleoside triphosphate hydrolases"/>
    <property type="match status" value="1"/>
</dbReference>
<sequence>MITIHQLDRIIQDQVKSFARKDPGTPRSINLSKYLYHNQVITISGVRRCGKTTLLRQIASHFQAYHYLNLADIRFHGLSDLTTRLLLLEKRKPGIKILLLDEIQNLPGCGETIRQLHNAGYKIFSTVSHGTITSHSDKSPQEIWANIELYPFSFAEYLTWHAIEISTESENQIAILSHMDRYLEEGGFPEYVRMWDAEHTRTIYETILYQDCIARWNIRDGAGFVRLAQFLLTNIGTEVHYRSLTSLLGMKSPMTVRDYIHILTDTHLITEVHRYDPSLKKQYGTGKKIYAVDTGMRNQIAFRISGDQEILLENLVLIELKRRGFDVYYHFSAKECDFVIIQNGKVNALYQVCSELTDMNREREYDGLQEAMKQYGLDWGMVITMSQEGAVRVPEGVIQIMPMWKWLLNWEV</sequence>
<dbReference type="AlphaFoldDB" id="A0A8E7B3S5"/>
<accession>A0A8E7B3S5</accession>
<evidence type="ECO:0000313" key="2">
    <source>
        <dbReference type="EMBL" id="QVV90429.1"/>
    </source>
</evidence>
<dbReference type="GO" id="GO:0005524">
    <property type="term" value="F:ATP binding"/>
    <property type="evidence" value="ECO:0007669"/>
    <property type="project" value="UniProtKB-KW"/>
</dbReference>
<evidence type="ECO:0000259" key="1">
    <source>
        <dbReference type="SMART" id="SM00382"/>
    </source>
</evidence>
<dbReference type="InterPro" id="IPR027417">
    <property type="entry name" value="P-loop_NTPase"/>
</dbReference>
<dbReference type="Pfam" id="PF13173">
    <property type="entry name" value="AAA_14"/>
    <property type="match status" value="1"/>
</dbReference>
<evidence type="ECO:0000313" key="3">
    <source>
        <dbReference type="Proteomes" id="UP000680656"/>
    </source>
</evidence>
<dbReference type="RefSeq" id="WP_214421199.1">
    <property type="nucleotide sequence ID" value="NZ_CP075546.1"/>
</dbReference>
<dbReference type="GeneID" id="65097138"/>
<proteinExistence type="predicted"/>
<dbReference type="SMART" id="SM00382">
    <property type="entry name" value="AAA"/>
    <property type="match status" value="1"/>
</dbReference>
<dbReference type="InterPro" id="IPR025420">
    <property type="entry name" value="DUF4143"/>
</dbReference>
<dbReference type="PANTHER" id="PTHR33295:SF8">
    <property type="entry name" value="AAA+ ATPASE DOMAIN-CONTAINING PROTEIN"/>
    <property type="match status" value="1"/>
</dbReference>
<keyword evidence="2" id="KW-0547">Nucleotide-binding</keyword>
<feature type="domain" description="AAA+ ATPase" evidence="1">
    <location>
        <begin position="37"/>
        <end position="148"/>
    </location>
</feature>
<dbReference type="KEGG" id="mrtj:KHC33_08100"/>
<dbReference type="EMBL" id="CP075546">
    <property type="protein sequence ID" value="QVV90429.1"/>
    <property type="molecule type" value="Genomic_DNA"/>
</dbReference>
<name>A0A8E7B3S5_9EURY</name>
<dbReference type="Proteomes" id="UP000680656">
    <property type="component" value="Chromosome"/>
</dbReference>
<dbReference type="Pfam" id="PF13635">
    <property type="entry name" value="DUF4143"/>
    <property type="match status" value="1"/>
</dbReference>
<keyword evidence="2" id="KW-0067">ATP-binding</keyword>